<accession>A0A7Z9A5Y1</accession>
<evidence type="ECO:0000313" key="2">
    <source>
        <dbReference type="EMBL" id="VEI24706.1"/>
    </source>
</evidence>
<dbReference type="Pfam" id="PF14206">
    <property type="entry name" value="Cys_rich_CPCC"/>
    <property type="match status" value="1"/>
</dbReference>
<evidence type="ECO:0000259" key="1">
    <source>
        <dbReference type="Pfam" id="PF14206"/>
    </source>
</evidence>
<dbReference type="AlphaFoldDB" id="A0A7Z9A5Y1"/>
<sequence length="177" mass="20773">MNRKEAIKILSEHQSNVISDADKMNILLDFWYSYESEPEYLNEELIDYLSTHEFDDVEYYSEFFQPVVVSGLIHQNSILNNNYLSKELSNVLLKRIEVFGDEIGRKIKCPCCYFYALSGRLSYDICSICYWEGPGGDELSYSSANHSTLSEYRNKFFINHDKAELEKYIFNKKADIF</sequence>
<dbReference type="InterPro" id="IPR025983">
    <property type="entry name" value="Cys_rich_CPCC"/>
</dbReference>
<dbReference type="EMBL" id="LR134479">
    <property type="protein sequence ID" value="VEI24706.1"/>
    <property type="molecule type" value="Genomic_DNA"/>
</dbReference>
<feature type="domain" description="Cysteine-rich CPCC" evidence="1">
    <location>
        <begin position="108"/>
        <end position="156"/>
    </location>
</feature>
<evidence type="ECO:0000313" key="3">
    <source>
        <dbReference type="Proteomes" id="UP000282386"/>
    </source>
</evidence>
<proteinExistence type="predicted"/>
<organism evidence="2 3">
    <name type="scientific">Rothia aeria</name>
    <dbReference type="NCBI Taxonomy" id="172042"/>
    <lineage>
        <taxon>Bacteria</taxon>
        <taxon>Bacillati</taxon>
        <taxon>Actinomycetota</taxon>
        <taxon>Actinomycetes</taxon>
        <taxon>Micrococcales</taxon>
        <taxon>Micrococcaceae</taxon>
        <taxon>Rothia</taxon>
    </lineage>
</organism>
<dbReference type="RefSeq" id="WP_126500675.1">
    <property type="nucleotide sequence ID" value="NZ_LR134479.1"/>
</dbReference>
<gene>
    <name evidence="2" type="ORF">NCTC10207_02216</name>
</gene>
<protein>
    <recommendedName>
        <fullName evidence="1">Cysteine-rich CPCC domain-containing protein</fullName>
    </recommendedName>
</protein>
<reference evidence="2 3" key="1">
    <citation type="submission" date="2018-12" db="EMBL/GenBank/DDBJ databases">
        <authorList>
            <consortium name="Pathogen Informatics"/>
        </authorList>
    </citation>
    <scope>NUCLEOTIDE SEQUENCE [LARGE SCALE GENOMIC DNA]</scope>
    <source>
        <strain evidence="2 3">NCTC10207</strain>
    </source>
</reference>
<dbReference type="Proteomes" id="UP000282386">
    <property type="component" value="Chromosome"/>
</dbReference>
<name>A0A7Z9A5Y1_9MICC</name>